<evidence type="ECO:0000313" key="3">
    <source>
        <dbReference type="EMBL" id="KHN06674.1"/>
    </source>
</evidence>
<sequence length="131" mass="14436">MVLLEIIGGRKNYDPSETSKKSYFPSFAFKMVEEGNVIEILDSKVETYENDQRVHIVGNVALWCIQEDMSLRPSMTKVVQMLEGLCTVHKPPTCFVLGSRFSSTSEVGTSSGPSDCNSEANLSAVRLSGPR</sequence>
<organism evidence="3">
    <name type="scientific">Glycine soja</name>
    <name type="common">Wild soybean</name>
    <dbReference type="NCBI Taxonomy" id="3848"/>
    <lineage>
        <taxon>Eukaryota</taxon>
        <taxon>Viridiplantae</taxon>
        <taxon>Streptophyta</taxon>
        <taxon>Embryophyta</taxon>
        <taxon>Tracheophyta</taxon>
        <taxon>Spermatophyta</taxon>
        <taxon>Magnoliopsida</taxon>
        <taxon>eudicotyledons</taxon>
        <taxon>Gunneridae</taxon>
        <taxon>Pentapetalae</taxon>
        <taxon>rosids</taxon>
        <taxon>fabids</taxon>
        <taxon>Fabales</taxon>
        <taxon>Fabaceae</taxon>
        <taxon>Papilionoideae</taxon>
        <taxon>50 kb inversion clade</taxon>
        <taxon>NPAAA clade</taxon>
        <taxon>indigoferoid/millettioid clade</taxon>
        <taxon>Phaseoleae</taxon>
        <taxon>Glycine</taxon>
        <taxon>Glycine subgen. Soja</taxon>
    </lineage>
</organism>
<dbReference type="EMBL" id="KN667471">
    <property type="protein sequence ID" value="KHN06674.1"/>
    <property type="molecule type" value="Genomic_DNA"/>
</dbReference>
<evidence type="ECO:0000256" key="2">
    <source>
        <dbReference type="SAM" id="MobiDB-lite"/>
    </source>
</evidence>
<keyword evidence="3" id="KW-0675">Receptor</keyword>
<protein>
    <submittedName>
        <fullName evidence="3">G-type lectin S-receptor-like serine/threonine-protein kinase SD2-5</fullName>
    </submittedName>
</protein>
<reference evidence="3" key="1">
    <citation type="submission" date="2014-07" db="EMBL/GenBank/DDBJ databases">
        <title>Identification of a novel salt tolerance gene in wild soybean by whole-genome sequencing.</title>
        <authorList>
            <person name="Lam H.-M."/>
            <person name="Qi X."/>
            <person name="Li M.-W."/>
            <person name="Liu X."/>
            <person name="Xie M."/>
            <person name="Ni M."/>
            <person name="Xu X."/>
        </authorList>
    </citation>
    <scope>NUCLEOTIDE SEQUENCE [LARGE SCALE GENOMIC DNA]</scope>
    <source>
        <tissue evidence="3">Root</tissue>
    </source>
</reference>
<accession>A0A0B2PGB9</accession>
<dbReference type="SUPFAM" id="SSF56112">
    <property type="entry name" value="Protein kinase-like (PK-like)"/>
    <property type="match status" value="1"/>
</dbReference>
<dbReference type="PANTHER" id="PTHR47976">
    <property type="entry name" value="G-TYPE LECTIN S-RECEPTOR-LIKE SERINE/THREONINE-PROTEIN KINASE SD2-5"/>
    <property type="match status" value="1"/>
</dbReference>
<dbReference type="InterPro" id="IPR051343">
    <property type="entry name" value="G-type_lectin_kinases/EP1-like"/>
</dbReference>
<keyword evidence="1" id="KW-0732">Signal</keyword>
<proteinExistence type="predicted"/>
<name>A0A0B2PGB9_GLYSO</name>
<dbReference type="GO" id="GO:0030246">
    <property type="term" value="F:carbohydrate binding"/>
    <property type="evidence" value="ECO:0007669"/>
    <property type="project" value="UniProtKB-KW"/>
</dbReference>
<gene>
    <name evidence="3" type="ORF">glysoja_050125</name>
</gene>
<keyword evidence="3" id="KW-0418">Kinase</keyword>
<feature type="compositionally biased region" description="Polar residues" evidence="2">
    <location>
        <begin position="103"/>
        <end position="121"/>
    </location>
</feature>
<keyword evidence="3" id="KW-0808">Transferase</keyword>
<dbReference type="GO" id="GO:0016301">
    <property type="term" value="F:kinase activity"/>
    <property type="evidence" value="ECO:0007669"/>
    <property type="project" value="UniProtKB-KW"/>
</dbReference>
<keyword evidence="3" id="KW-0430">Lectin</keyword>
<evidence type="ECO:0000256" key="1">
    <source>
        <dbReference type="ARBA" id="ARBA00022729"/>
    </source>
</evidence>
<feature type="region of interest" description="Disordered" evidence="2">
    <location>
        <begin position="103"/>
        <end position="131"/>
    </location>
</feature>
<dbReference type="InterPro" id="IPR011009">
    <property type="entry name" value="Kinase-like_dom_sf"/>
</dbReference>
<dbReference type="PANTHER" id="PTHR47976:SF1">
    <property type="entry name" value="G-TYPE LECTIN S-RECEPTOR-LIKE SERINE_THREONINE-PROTEIN KINASE SD2-5"/>
    <property type="match status" value="1"/>
</dbReference>
<dbReference type="Proteomes" id="UP000053555">
    <property type="component" value="Unassembled WGS sequence"/>
</dbReference>
<dbReference type="AlphaFoldDB" id="A0A0B2PGB9"/>
<dbReference type="Gene3D" id="1.10.510.10">
    <property type="entry name" value="Transferase(Phosphotransferase) domain 1"/>
    <property type="match status" value="1"/>
</dbReference>